<feature type="domain" description="ApeI dehydratase-like" evidence="1">
    <location>
        <begin position="22"/>
        <end position="101"/>
    </location>
</feature>
<evidence type="ECO:0000313" key="3">
    <source>
        <dbReference type="Proteomes" id="UP001611162"/>
    </source>
</evidence>
<proteinExistence type="predicted"/>
<keyword evidence="2" id="KW-0456">Lyase</keyword>
<dbReference type="EC" id="4.2.1.-" evidence="2"/>
<dbReference type="Gene3D" id="3.10.129.10">
    <property type="entry name" value="Hotdog Thioesterase"/>
    <property type="match status" value="1"/>
</dbReference>
<name>A0ABW7SX96_9ACTN</name>
<dbReference type="InterPro" id="IPR054545">
    <property type="entry name" value="ApeI-like"/>
</dbReference>
<dbReference type="SUPFAM" id="SSF54637">
    <property type="entry name" value="Thioesterase/thiol ester dehydrase-isomerase"/>
    <property type="match status" value="1"/>
</dbReference>
<keyword evidence="3" id="KW-1185">Reference proteome</keyword>
<protein>
    <submittedName>
        <fullName evidence="2">3-hydroxyacyl-ACP dehydratase FabZ family protein</fullName>
        <ecNumber evidence="2">4.2.1.-</ecNumber>
    </submittedName>
</protein>
<evidence type="ECO:0000313" key="2">
    <source>
        <dbReference type="EMBL" id="MFI0909845.1"/>
    </source>
</evidence>
<evidence type="ECO:0000259" key="1">
    <source>
        <dbReference type="Pfam" id="PF22818"/>
    </source>
</evidence>
<dbReference type="RefSeq" id="WP_397612268.1">
    <property type="nucleotide sequence ID" value="NZ_JBIRRB010000001.1"/>
</dbReference>
<comment type="caution">
    <text evidence="2">The sequence shown here is derived from an EMBL/GenBank/DDBJ whole genome shotgun (WGS) entry which is preliminary data.</text>
</comment>
<dbReference type="Proteomes" id="UP001611162">
    <property type="component" value="Unassembled WGS sequence"/>
</dbReference>
<dbReference type="EMBL" id="JBIRRB010000001">
    <property type="protein sequence ID" value="MFI0909845.1"/>
    <property type="molecule type" value="Genomic_DNA"/>
</dbReference>
<dbReference type="GO" id="GO:0016829">
    <property type="term" value="F:lyase activity"/>
    <property type="evidence" value="ECO:0007669"/>
    <property type="project" value="UniProtKB-KW"/>
</dbReference>
<accession>A0ABW7SX96</accession>
<reference evidence="2 3" key="1">
    <citation type="submission" date="2024-10" db="EMBL/GenBank/DDBJ databases">
        <title>The Natural Products Discovery Center: Release of the First 8490 Sequenced Strains for Exploring Actinobacteria Biosynthetic Diversity.</title>
        <authorList>
            <person name="Kalkreuter E."/>
            <person name="Kautsar S.A."/>
            <person name="Yang D."/>
            <person name="Bader C.D."/>
            <person name="Teijaro C.N."/>
            <person name="Fluegel L."/>
            <person name="Davis C.M."/>
            <person name="Simpson J.R."/>
            <person name="Lauterbach L."/>
            <person name="Steele A.D."/>
            <person name="Gui C."/>
            <person name="Meng S."/>
            <person name="Li G."/>
            <person name="Viehrig K."/>
            <person name="Ye F."/>
            <person name="Su P."/>
            <person name="Kiefer A.F."/>
            <person name="Nichols A."/>
            <person name="Cepeda A.J."/>
            <person name="Yan W."/>
            <person name="Fan B."/>
            <person name="Jiang Y."/>
            <person name="Adhikari A."/>
            <person name="Zheng C.-J."/>
            <person name="Schuster L."/>
            <person name="Cowan T.M."/>
            <person name="Smanski M.J."/>
            <person name="Chevrette M.G."/>
            <person name="De Carvalho L.P.S."/>
            <person name="Shen B."/>
        </authorList>
    </citation>
    <scope>NUCLEOTIDE SEQUENCE [LARGE SCALE GENOMIC DNA]</scope>
    <source>
        <strain evidence="2 3">NPDC020979</strain>
    </source>
</reference>
<sequence>MGTACSPVRGAVEVERRAGQGPVISLTVDPAEPVFSGHYPGFPIFPGVCVVEFVHRGALATIPDPDRSWELSRIDKVRFLAPVRPGDRLTADITWERQEDGWRCAAAVGTERGSAAQVRIRFSERKAQ</sequence>
<organism evidence="2 3">
    <name type="scientific">Streptomyces abikoensis</name>
    <dbReference type="NCBI Taxonomy" id="97398"/>
    <lineage>
        <taxon>Bacteria</taxon>
        <taxon>Bacillati</taxon>
        <taxon>Actinomycetota</taxon>
        <taxon>Actinomycetes</taxon>
        <taxon>Kitasatosporales</taxon>
        <taxon>Streptomycetaceae</taxon>
        <taxon>Streptomyces</taxon>
    </lineage>
</organism>
<gene>
    <name evidence="2" type="ORF">ACH4TF_05225</name>
</gene>
<dbReference type="InterPro" id="IPR029069">
    <property type="entry name" value="HotDog_dom_sf"/>
</dbReference>
<dbReference type="Pfam" id="PF22818">
    <property type="entry name" value="ApeI-like"/>
    <property type="match status" value="1"/>
</dbReference>